<sequence>MESSIIYLFSAFLGGVVVKWYDDLCDNEKLAGFKTDFLMELLKGLHFIIFTALSLNEPLFFIINYAANFIQSFTSKEAWYKPYENSLLYSFLFLGLLVDYTKIKPFGRIKEYVFLILFLLSFTLEPLIISSEYSLLKLISRLYLLACSIYCLYILPQMSNTLRYIFIYMGGYCLASAIVQYYSLFIHIDDKSKNTITETITEPIKKEKDRKKKRLKKRKIEKKKD</sequence>
<dbReference type="EMBL" id="MN740472">
    <property type="protein sequence ID" value="QHU28516.1"/>
    <property type="molecule type" value="Genomic_DNA"/>
</dbReference>
<proteinExistence type="predicted"/>
<feature type="transmembrane region" description="Helical" evidence="1">
    <location>
        <begin position="112"/>
        <end position="129"/>
    </location>
</feature>
<feature type="transmembrane region" description="Helical" evidence="1">
    <location>
        <begin position="45"/>
        <end position="67"/>
    </location>
</feature>
<feature type="transmembrane region" description="Helical" evidence="1">
    <location>
        <begin position="162"/>
        <end position="182"/>
    </location>
</feature>
<evidence type="ECO:0000313" key="2">
    <source>
        <dbReference type="EMBL" id="QHU28516.1"/>
    </source>
</evidence>
<keyword evidence="1" id="KW-0472">Membrane</keyword>
<protein>
    <submittedName>
        <fullName evidence="2">Uncharacterized protein</fullName>
    </submittedName>
</protein>
<keyword evidence="1" id="KW-1133">Transmembrane helix</keyword>
<feature type="transmembrane region" description="Helical" evidence="1">
    <location>
        <begin position="6"/>
        <end position="24"/>
    </location>
</feature>
<reference evidence="2" key="1">
    <citation type="journal article" date="2020" name="Nature">
        <title>Giant virus diversity and host interactions through global metagenomics.</title>
        <authorList>
            <person name="Schulz F."/>
            <person name="Roux S."/>
            <person name="Paez-Espino D."/>
            <person name="Jungbluth S."/>
            <person name="Walsh D.A."/>
            <person name="Denef V.J."/>
            <person name="McMahon K.D."/>
            <person name="Konstantinidis K.T."/>
            <person name="Eloe-Fadrosh E.A."/>
            <person name="Kyrpides N.C."/>
            <person name="Woyke T."/>
        </authorList>
    </citation>
    <scope>NUCLEOTIDE SEQUENCE</scope>
    <source>
        <strain evidence="2">GVMAG-M-3300027770-73</strain>
    </source>
</reference>
<evidence type="ECO:0000256" key="1">
    <source>
        <dbReference type="SAM" id="Phobius"/>
    </source>
</evidence>
<organism evidence="2">
    <name type="scientific">viral metagenome</name>
    <dbReference type="NCBI Taxonomy" id="1070528"/>
    <lineage>
        <taxon>unclassified sequences</taxon>
        <taxon>metagenomes</taxon>
        <taxon>organismal metagenomes</taxon>
    </lineage>
</organism>
<accession>A0A6C0LC29</accession>
<name>A0A6C0LC29_9ZZZZ</name>
<keyword evidence="1" id="KW-0812">Transmembrane</keyword>
<feature type="transmembrane region" description="Helical" evidence="1">
    <location>
        <begin position="135"/>
        <end position="155"/>
    </location>
</feature>
<feature type="transmembrane region" description="Helical" evidence="1">
    <location>
        <begin position="87"/>
        <end position="103"/>
    </location>
</feature>
<dbReference type="AlphaFoldDB" id="A0A6C0LC29"/>